<dbReference type="PANTHER" id="PTHR21470">
    <property type="entry name" value="RAB6-INTERACTING PROTEIN GORAB"/>
    <property type="match status" value="1"/>
</dbReference>
<keyword evidence="11" id="KW-1185">Reference proteome</keyword>
<protein>
    <recommendedName>
        <fullName evidence="4">RAB6-interacting golgin</fullName>
    </recommendedName>
</protein>
<evidence type="ECO:0000256" key="9">
    <source>
        <dbReference type="SAM" id="MobiDB-lite"/>
    </source>
</evidence>
<evidence type="ECO:0000256" key="1">
    <source>
        <dbReference type="ARBA" id="ARBA00004496"/>
    </source>
</evidence>
<evidence type="ECO:0000256" key="8">
    <source>
        <dbReference type="SAM" id="Coils"/>
    </source>
</evidence>
<keyword evidence="7 8" id="KW-0175">Coiled coil</keyword>
<keyword evidence="5" id="KW-0963">Cytoplasm</keyword>
<dbReference type="Pfam" id="PF04949">
    <property type="entry name" value="Transcrip_act"/>
    <property type="match status" value="1"/>
</dbReference>
<reference evidence="10" key="1">
    <citation type="submission" date="2018-01" db="EMBL/GenBank/DDBJ databases">
        <authorList>
            <person name="Mao J.F."/>
        </authorList>
    </citation>
    <scope>NUCLEOTIDE SEQUENCE</scope>
    <source>
        <strain evidence="10">Huo1</strain>
        <tissue evidence="10">Leaf</tissue>
    </source>
</reference>
<sequence length="167" mass="19354">MTTEEQQKQSQTMPCLQKKKMSEMIETPETDDVPTLPDQDSALAAFSAKEEEIERRRSQIRERLQAQFTRVEEEAKRLHLIQSELDSVTDPMRKEVAAICKKVEIVNRDVKILGINCQKKEKEYRESAEAFDEKKKEKAQLLAKLAELVSESEKLRSSKLEELCKNI</sequence>
<dbReference type="InterPro" id="IPR007033">
    <property type="entry name" value="GORAB"/>
</dbReference>
<accession>A0A8X8XRH4</accession>
<evidence type="ECO:0000313" key="10">
    <source>
        <dbReference type="EMBL" id="KAG6417309.1"/>
    </source>
</evidence>
<evidence type="ECO:0000256" key="7">
    <source>
        <dbReference type="ARBA" id="ARBA00023054"/>
    </source>
</evidence>
<reference evidence="10" key="2">
    <citation type="submission" date="2020-08" db="EMBL/GenBank/DDBJ databases">
        <title>Plant Genome Project.</title>
        <authorList>
            <person name="Zhang R.-G."/>
        </authorList>
    </citation>
    <scope>NUCLEOTIDE SEQUENCE</scope>
    <source>
        <strain evidence="10">Huo1</strain>
        <tissue evidence="10">Leaf</tissue>
    </source>
</reference>
<evidence type="ECO:0000313" key="11">
    <source>
        <dbReference type="Proteomes" id="UP000298416"/>
    </source>
</evidence>
<gene>
    <name evidence="10" type="ORF">SASPL_119463</name>
</gene>
<comment type="similarity">
    <text evidence="3">Belongs to the GORAB family.</text>
</comment>
<name>A0A8X8XRH4_SALSN</name>
<feature type="compositionally biased region" description="Polar residues" evidence="9">
    <location>
        <begin position="1"/>
        <end position="14"/>
    </location>
</feature>
<dbReference type="Proteomes" id="UP000298416">
    <property type="component" value="Unassembled WGS sequence"/>
</dbReference>
<dbReference type="GO" id="GO:0005794">
    <property type="term" value="C:Golgi apparatus"/>
    <property type="evidence" value="ECO:0007669"/>
    <property type="project" value="UniProtKB-SubCell"/>
</dbReference>
<comment type="caution">
    <text evidence="10">The sequence shown here is derived from an EMBL/GenBank/DDBJ whole genome shotgun (WGS) entry which is preliminary data.</text>
</comment>
<feature type="coiled-coil region" evidence="8">
    <location>
        <begin position="43"/>
        <end position="81"/>
    </location>
</feature>
<evidence type="ECO:0000256" key="4">
    <source>
        <dbReference type="ARBA" id="ARBA00014130"/>
    </source>
</evidence>
<proteinExistence type="inferred from homology"/>
<dbReference type="EMBL" id="PNBA02000007">
    <property type="protein sequence ID" value="KAG6417309.1"/>
    <property type="molecule type" value="Genomic_DNA"/>
</dbReference>
<dbReference type="OrthoDB" id="920221at2759"/>
<keyword evidence="6" id="KW-0333">Golgi apparatus</keyword>
<evidence type="ECO:0000256" key="6">
    <source>
        <dbReference type="ARBA" id="ARBA00023034"/>
    </source>
</evidence>
<dbReference type="AlphaFoldDB" id="A0A8X8XRH4"/>
<feature type="region of interest" description="Disordered" evidence="9">
    <location>
        <begin position="1"/>
        <end position="38"/>
    </location>
</feature>
<evidence type="ECO:0000256" key="2">
    <source>
        <dbReference type="ARBA" id="ARBA00004555"/>
    </source>
</evidence>
<dbReference type="PANTHER" id="PTHR21470:SF2">
    <property type="entry name" value="RAB6-INTERACTING GOLGIN"/>
    <property type="match status" value="1"/>
</dbReference>
<comment type="subcellular location">
    <subcellularLocation>
        <location evidence="1">Cytoplasm</location>
    </subcellularLocation>
    <subcellularLocation>
        <location evidence="2">Golgi apparatus</location>
    </subcellularLocation>
</comment>
<evidence type="ECO:0000256" key="5">
    <source>
        <dbReference type="ARBA" id="ARBA00022490"/>
    </source>
</evidence>
<feature type="coiled-coil region" evidence="8">
    <location>
        <begin position="117"/>
        <end position="158"/>
    </location>
</feature>
<organism evidence="10">
    <name type="scientific">Salvia splendens</name>
    <name type="common">Scarlet sage</name>
    <dbReference type="NCBI Taxonomy" id="180675"/>
    <lineage>
        <taxon>Eukaryota</taxon>
        <taxon>Viridiplantae</taxon>
        <taxon>Streptophyta</taxon>
        <taxon>Embryophyta</taxon>
        <taxon>Tracheophyta</taxon>
        <taxon>Spermatophyta</taxon>
        <taxon>Magnoliopsida</taxon>
        <taxon>eudicotyledons</taxon>
        <taxon>Gunneridae</taxon>
        <taxon>Pentapetalae</taxon>
        <taxon>asterids</taxon>
        <taxon>lamiids</taxon>
        <taxon>Lamiales</taxon>
        <taxon>Lamiaceae</taxon>
        <taxon>Nepetoideae</taxon>
        <taxon>Mentheae</taxon>
        <taxon>Salviinae</taxon>
        <taxon>Salvia</taxon>
        <taxon>Salvia subgen. Calosphace</taxon>
        <taxon>core Calosphace</taxon>
    </lineage>
</organism>
<evidence type="ECO:0000256" key="3">
    <source>
        <dbReference type="ARBA" id="ARBA00005599"/>
    </source>
</evidence>